<accession>A0ABP3R671</accession>
<dbReference type="InterPro" id="IPR021736">
    <property type="entry name" value="DUF3305"/>
</dbReference>
<keyword evidence="3" id="KW-1185">Reference proteome</keyword>
<proteinExistence type="predicted"/>
<evidence type="ECO:0000313" key="2">
    <source>
        <dbReference type="EMBL" id="GAA0601849.1"/>
    </source>
</evidence>
<evidence type="ECO:0000256" key="1">
    <source>
        <dbReference type="SAM" id="MobiDB-lite"/>
    </source>
</evidence>
<dbReference type="EMBL" id="BAAAFZ010000079">
    <property type="protein sequence ID" value="GAA0601849.1"/>
    <property type="molecule type" value="Genomic_DNA"/>
</dbReference>
<dbReference type="Pfam" id="PF11749">
    <property type="entry name" value="DUF3305"/>
    <property type="match status" value="1"/>
</dbReference>
<name>A0ABP3R671_9PROT</name>
<gene>
    <name evidence="2" type="ORF">GCM10009416_44630</name>
</gene>
<protein>
    <submittedName>
        <fullName evidence="2">DUF3305 domain-containing protein</fullName>
    </submittedName>
</protein>
<dbReference type="Proteomes" id="UP001501588">
    <property type="component" value="Unassembled WGS sequence"/>
</dbReference>
<feature type="region of interest" description="Disordered" evidence="1">
    <location>
        <begin position="150"/>
        <end position="178"/>
    </location>
</feature>
<evidence type="ECO:0000313" key="3">
    <source>
        <dbReference type="Proteomes" id="UP001501588"/>
    </source>
</evidence>
<comment type="caution">
    <text evidence="2">The sequence shown here is derived from an EMBL/GenBank/DDBJ whole genome shotgun (WGS) entry which is preliminary data.</text>
</comment>
<reference evidence="3" key="1">
    <citation type="journal article" date="2019" name="Int. J. Syst. Evol. Microbiol.">
        <title>The Global Catalogue of Microorganisms (GCM) 10K type strain sequencing project: providing services to taxonomists for standard genome sequencing and annotation.</title>
        <authorList>
            <consortium name="The Broad Institute Genomics Platform"/>
            <consortium name="The Broad Institute Genome Sequencing Center for Infectious Disease"/>
            <person name="Wu L."/>
            <person name="Ma J."/>
        </authorList>
    </citation>
    <scope>NUCLEOTIDE SEQUENCE [LARGE SCALE GENOMIC DNA]</scope>
    <source>
        <strain evidence="3">JCM 9933</strain>
    </source>
</reference>
<dbReference type="RefSeq" id="WP_343897633.1">
    <property type="nucleotide sequence ID" value="NZ_BAAAFZ010000079.1"/>
</dbReference>
<sequence length="178" mass="19973">MTAELEVPGTVRVPVAVVVERRPGTTPWAEWSWRAVEVLEDAPDLPPWTVLREEAGRTLFLAGRAEVALFPTDTPNYRDNLHSAAPRVWAVLRQADAPPGLRLYTVTVDGGEAHLYADTGNDLLESLPMPAGLRALVEEFVARHHVERAFHKRRRDRSDPEAMARERGGRRPARDDDE</sequence>
<feature type="compositionally biased region" description="Basic and acidic residues" evidence="1">
    <location>
        <begin position="156"/>
        <end position="178"/>
    </location>
</feature>
<organism evidence="2 3">
    <name type="scientific">Craurococcus roseus</name>
    <dbReference type="NCBI Taxonomy" id="77585"/>
    <lineage>
        <taxon>Bacteria</taxon>
        <taxon>Pseudomonadati</taxon>
        <taxon>Pseudomonadota</taxon>
        <taxon>Alphaproteobacteria</taxon>
        <taxon>Acetobacterales</taxon>
        <taxon>Acetobacteraceae</taxon>
        <taxon>Craurococcus</taxon>
    </lineage>
</organism>